<name>A0A9N9J036_9GLOM</name>
<dbReference type="EMBL" id="CAJVPY010016180">
    <property type="protein sequence ID" value="CAG8755757.1"/>
    <property type="molecule type" value="Genomic_DNA"/>
</dbReference>
<keyword evidence="3" id="KW-1185">Reference proteome</keyword>
<dbReference type="AlphaFoldDB" id="A0A9N9J036"/>
<evidence type="ECO:0000256" key="1">
    <source>
        <dbReference type="SAM" id="MobiDB-lite"/>
    </source>
</evidence>
<sequence>MKLLKKEFAPKIGLMVDTYLDLIYSENTNNESDKYKSDETSDDNIPAAST</sequence>
<feature type="region of interest" description="Disordered" evidence="1">
    <location>
        <begin position="29"/>
        <end position="50"/>
    </location>
</feature>
<evidence type="ECO:0000313" key="3">
    <source>
        <dbReference type="Proteomes" id="UP000789405"/>
    </source>
</evidence>
<dbReference type="Proteomes" id="UP000789405">
    <property type="component" value="Unassembled WGS sequence"/>
</dbReference>
<proteinExistence type="predicted"/>
<organism evidence="2 3">
    <name type="scientific">Dentiscutata erythropus</name>
    <dbReference type="NCBI Taxonomy" id="1348616"/>
    <lineage>
        <taxon>Eukaryota</taxon>
        <taxon>Fungi</taxon>
        <taxon>Fungi incertae sedis</taxon>
        <taxon>Mucoromycota</taxon>
        <taxon>Glomeromycotina</taxon>
        <taxon>Glomeromycetes</taxon>
        <taxon>Diversisporales</taxon>
        <taxon>Gigasporaceae</taxon>
        <taxon>Dentiscutata</taxon>
    </lineage>
</organism>
<feature type="non-terminal residue" evidence="2">
    <location>
        <position position="50"/>
    </location>
</feature>
<accession>A0A9N9J036</accession>
<evidence type="ECO:0000313" key="2">
    <source>
        <dbReference type="EMBL" id="CAG8755757.1"/>
    </source>
</evidence>
<comment type="caution">
    <text evidence="2">The sequence shown here is derived from an EMBL/GenBank/DDBJ whole genome shotgun (WGS) entry which is preliminary data.</text>
</comment>
<protein>
    <submittedName>
        <fullName evidence="2">4743_t:CDS:1</fullName>
    </submittedName>
</protein>
<gene>
    <name evidence="2" type="ORF">DERYTH_LOCUS17310</name>
</gene>
<reference evidence="2" key="1">
    <citation type="submission" date="2021-06" db="EMBL/GenBank/DDBJ databases">
        <authorList>
            <person name="Kallberg Y."/>
            <person name="Tangrot J."/>
            <person name="Rosling A."/>
        </authorList>
    </citation>
    <scope>NUCLEOTIDE SEQUENCE</scope>
    <source>
        <strain evidence="2">MA453B</strain>
    </source>
</reference>